<name>A0A2X2CZ39_PSELU</name>
<dbReference type="Proteomes" id="UP000250443">
    <property type="component" value="Unassembled WGS sequence"/>
</dbReference>
<feature type="region of interest" description="Disordered" evidence="1">
    <location>
        <begin position="125"/>
        <end position="162"/>
    </location>
</feature>
<feature type="compositionally biased region" description="Polar residues" evidence="1">
    <location>
        <begin position="423"/>
        <end position="438"/>
    </location>
</feature>
<dbReference type="Pfam" id="PF05170">
    <property type="entry name" value="AsmA"/>
    <property type="match status" value="1"/>
</dbReference>
<feature type="compositionally biased region" description="Polar residues" evidence="1">
    <location>
        <begin position="405"/>
        <end position="416"/>
    </location>
</feature>
<evidence type="ECO:0000313" key="5">
    <source>
        <dbReference type="Proteomes" id="UP000250443"/>
    </source>
</evidence>
<feature type="region of interest" description="Disordered" evidence="1">
    <location>
        <begin position="401"/>
        <end position="438"/>
    </location>
</feature>
<dbReference type="PANTHER" id="PTHR30441:SF4">
    <property type="entry name" value="PROTEIN ASMA"/>
    <property type="match status" value="1"/>
</dbReference>
<evidence type="ECO:0000313" key="3">
    <source>
        <dbReference type="EMBL" id="MBF8641151.1"/>
    </source>
</evidence>
<dbReference type="RefSeq" id="WP_010796149.1">
    <property type="nucleotide sequence ID" value="NZ_FQYS01000004.1"/>
</dbReference>
<organism evidence="4 5">
    <name type="scientific">Pseudomonas luteola</name>
    <dbReference type="NCBI Taxonomy" id="47886"/>
    <lineage>
        <taxon>Bacteria</taxon>
        <taxon>Pseudomonadati</taxon>
        <taxon>Pseudomonadota</taxon>
        <taxon>Gammaproteobacteria</taxon>
        <taxon>Pseudomonadales</taxon>
        <taxon>Pseudomonadaceae</taxon>
        <taxon>Pseudomonas</taxon>
    </lineage>
</organism>
<dbReference type="PANTHER" id="PTHR30441">
    <property type="entry name" value="DUF748 DOMAIN-CONTAINING PROTEIN"/>
    <property type="match status" value="1"/>
</dbReference>
<protein>
    <submittedName>
        <fullName evidence="4">AsmA family protein</fullName>
    </submittedName>
</protein>
<dbReference type="InterPro" id="IPR052894">
    <property type="entry name" value="AsmA-related"/>
</dbReference>
<sequence length="739" mass="79956">MKAFGKVLGLVFLGLLLIIVALGFALTHLFDPNDYKDEIRQLARDKANIELTLNGDIGWSLFPWLGLQLHDATIASATTPQKPLANVQRLGFSVRVLPLLRHDVEMSDIRVDGLNLTLARDEQGQANWENIGRPAPDKTPGTPNDQPAEQPAGQDDSPRRPLKLDIDSLTVKDSRLDYSDARSGVHYAFEGLDLSTGSIREGTNIPLKLLGTLTTNQPPVNASVVLTGELRFDNALQRYQLDNANLSGDATGEPFGGQLLKYSAEGQLLLDRAAKVAEWNGLKLTFNQLKALGELKVHDLEKAPKLEGGLSIAQTDLRAFLTGIGVALPEMADANTLKQVEFNTRLSGSQNSLALEDLNLVLDGGTFSGRIAVEDFARKALSIDLKGDRLDLDRYLPAKTAAAQHESNTARQNEVTTADAVASQGNSPLPSSPTQHAWSSEDILPVERLKALDLNASLNLDHFVVTKLPIDNASLKLNGKDGLVTLSELRGDLFSGRFQANGALDVRGITPKLNVTERIAQVPVEKILQAQGQKPPVRGALDLDANLTAQGNSQKAWMDSLDGTARFRLSNGVLANANLEGQLCQGIALLNKKTLASAHDGQDTPFRELSGSLTINNGVASNQDLIARIPGLTAKGNGDIDLRVLGLDYRIGVTVEGDKSDMPDPACQVNERYTGIEWPLHCRGPLELGAKACRLDRDGMSKIVARLAGDRLNEKLDEKLGDKVSPELKDAIKGLFHKR</sequence>
<evidence type="ECO:0000259" key="2">
    <source>
        <dbReference type="Pfam" id="PF05170"/>
    </source>
</evidence>
<dbReference type="Proteomes" id="UP000626180">
    <property type="component" value="Unassembled WGS sequence"/>
</dbReference>
<dbReference type="EMBL" id="UAUF01000014">
    <property type="protein sequence ID" value="SPZ12334.1"/>
    <property type="molecule type" value="Genomic_DNA"/>
</dbReference>
<reference evidence="3 6" key="2">
    <citation type="submission" date="2020-10" db="EMBL/GenBank/DDBJ databases">
        <title>Genome sequences of Pseudomonas isolates.</title>
        <authorList>
            <person name="Wessels L."/>
            <person name="Reich F."/>
            <person name="Hammerl J."/>
        </authorList>
    </citation>
    <scope>NUCLEOTIDE SEQUENCE [LARGE SCALE GENOMIC DNA]</scope>
    <source>
        <strain evidence="3 6">20-MO00624-0</strain>
    </source>
</reference>
<gene>
    <name evidence="3" type="ORF">IRZ65_10685</name>
    <name evidence="4" type="ORF">NCTC11842_04404</name>
</gene>
<dbReference type="GO" id="GO:0090313">
    <property type="term" value="P:regulation of protein targeting to membrane"/>
    <property type="evidence" value="ECO:0007669"/>
    <property type="project" value="TreeGrafter"/>
</dbReference>
<evidence type="ECO:0000313" key="4">
    <source>
        <dbReference type="EMBL" id="SPZ12334.1"/>
    </source>
</evidence>
<keyword evidence="6" id="KW-1185">Reference proteome</keyword>
<evidence type="ECO:0000256" key="1">
    <source>
        <dbReference type="SAM" id="MobiDB-lite"/>
    </source>
</evidence>
<accession>A0A2X2CZ39</accession>
<reference evidence="4 5" key="1">
    <citation type="submission" date="2018-06" db="EMBL/GenBank/DDBJ databases">
        <authorList>
            <consortium name="Pathogen Informatics"/>
            <person name="Doyle S."/>
        </authorList>
    </citation>
    <scope>NUCLEOTIDE SEQUENCE [LARGE SCALE GENOMIC DNA]</scope>
    <source>
        <strain evidence="4 5">NCTC11842</strain>
    </source>
</reference>
<proteinExistence type="predicted"/>
<evidence type="ECO:0000313" key="6">
    <source>
        <dbReference type="Proteomes" id="UP000626180"/>
    </source>
</evidence>
<dbReference type="AlphaFoldDB" id="A0A2X2CZ39"/>
<feature type="domain" description="AsmA" evidence="2">
    <location>
        <begin position="1"/>
        <end position="625"/>
    </location>
</feature>
<dbReference type="EMBL" id="JADMCD010000004">
    <property type="protein sequence ID" value="MBF8641151.1"/>
    <property type="molecule type" value="Genomic_DNA"/>
</dbReference>
<dbReference type="InterPro" id="IPR007844">
    <property type="entry name" value="AsmA"/>
</dbReference>
<dbReference type="GO" id="GO:0005886">
    <property type="term" value="C:plasma membrane"/>
    <property type="evidence" value="ECO:0007669"/>
    <property type="project" value="TreeGrafter"/>
</dbReference>